<comment type="caution">
    <text evidence="2">The sequence shown here is derived from an EMBL/GenBank/DDBJ whole genome shotgun (WGS) entry which is preliminary data.</text>
</comment>
<sequence length="276" mass="30794">MIDALRAIDEPLGRDQYLVVSTHAWAMRSHSFLRGRSGTPTVRYMLLEELRTDRWVPGEPSRDWISEQRRTGRRWWLLGSEEEACADGIDLDHQDHAGSVRAPYGDFLAQRENRRPGPRPGSWRAPSPDFLAALPRDPDQLLARLETDHPLTRFSHPLTRVADALRSCLFPADLRTALYRGLLQLPEIGIDEHTVDLDGRHCVALACDIGARTRELLIDPATGQYAGKRETAGNDPLWPVAPGTVVTSSATLTAITDRPGELPEHLAEHTRDGVPT</sequence>
<dbReference type="RefSeq" id="WP_241036331.1">
    <property type="nucleotide sequence ID" value="NZ_JAKXMK010000009.1"/>
</dbReference>
<proteinExistence type="predicted"/>
<name>A0ABS9TDC7_9PSEU</name>
<dbReference type="Proteomes" id="UP001299970">
    <property type="component" value="Unassembled WGS sequence"/>
</dbReference>
<evidence type="ECO:0000256" key="1">
    <source>
        <dbReference type="SAM" id="MobiDB-lite"/>
    </source>
</evidence>
<feature type="region of interest" description="Disordered" evidence="1">
    <location>
        <begin position="104"/>
        <end position="128"/>
    </location>
</feature>
<keyword evidence="3" id="KW-1185">Reference proteome</keyword>
<gene>
    <name evidence="2" type="ORF">MMF94_11425</name>
</gene>
<evidence type="ECO:0000313" key="3">
    <source>
        <dbReference type="Proteomes" id="UP001299970"/>
    </source>
</evidence>
<reference evidence="2 3" key="1">
    <citation type="submission" date="2022-03" db="EMBL/GenBank/DDBJ databases">
        <title>Pseudonocardia alaer sp. nov., a novel actinomycete isolated from reed forest soil.</title>
        <authorList>
            <person name="Wang L."/>
        </authorList>
    </citation>
    <scope>NUCLEOTIDE SEQUENCE [LARGE SCALE GENOMIC DNA]</scope>
    <source>
        <strain evidence="2 3">Y-16303</strain>
    </source>
</reference>
<organism evidence="2 3">
    <name type="scientific">Pseudonocardia alaniniphila</name>
    <dbReference type="NCBI Taxonomy" id="75291"/>
    <lineage>
        <taxon>Bacteria</taxon>
        <taxon>Bacillati</taxon>
        <taxon>Actinomycetota</taxon>
        <taxon>Actinomycetes</taxon>
        <taxon>Pseudonocardiales</taxon>
        <taxon>Pseudonocardiaceae</taxon>
        <taxon>Pseudonocardia</taxon>
    </lineage>
</organism>
<dbReference type="EMBL" id="JAKXMK010000009">
    <property type="protein sequence ID" value="MCH6166296.1"/>
    <property type="molecule type" value="Genomic_DNA"/>
</dbReference>
<protein>
    <submittedName>
        <fullName evidence="2">Uncharacterized protein</fullName>
    </submittedName>
</protein>
<evidence type="ECO:0000313" key="2">
    <source>
        <dbReference type="EMBL" id="MCH6166296.1"/>
    </source>
</evidence>
<accession>A0ABS9TDC7</accession>